<dbReference type="GO" id="GO:0005634">
    <property type="term" value="C:nucleus"/>
    <property type="evidence" value="ECO:0007669"/>
    <property type="project" value="TreeGrafter"/>
</dbReference>
<dbReference type="InterPro" id="IPR001394">
    <property type="entry name" value="Peptidase_C19_UCH"/>
</dbReference>
<evidence type="ECO:0000313" key="4">
    <source>
        <dbReference type="Proteomes" id="UP001209570"/>
    </source>
</evidence>
<dbReference type="EMBL" id="JAKCXM010000124">
    <property type="protein sequence ID" value="KAJ0401591.1"/>
    <property type="molecule type" value="Genomic_DNA"/>
</dbReference>
<feature type="compositionally biased region" description="Acidic residues" evidence="1">
    <location>
        <begin position="43"/>
        <end position="64"/>
    </location>
</feature>
<evidence type="ECO:0000256" key="1">
    <source>
        <dbReference type="SAM" id="MobiDB-lite"/>
    </source>
</evidence>
<dbReference type="PROSITE" id="PS00972">
    <property type="entry name" value="USP_1"/>
    <property type="match status" value="1"/>
</dbReference>
<dbReference type="InterPro" id="IPR050164">
    <property type="entry name" value="Peptidase_C19"/>
</dbReference>
<evidence type="ECO:0000313" key="3">
    <source>
        <dbReference type="EMBL" id="KAJ0401591.1"/>
    </source>
</evidence>
<evidence type="ECO:0000259" key="2">
    <source>
        <dbReference type="PROSITE" id="PS50235"/>
    </source>
</evidence>
<dbReference type="GO" id="GO:0016579">
    <property type="term" value="P:protein deubiquitination"/>
    <property type="evidence" value="ECO:0007669"/>
    <property type="project" value="InterPro"/>
</dbReference>
<dbReference type="PANTHER" id="PTHR24006:SF702">
    <property type="entry name" value="UBIQUITIN CARBOXYL-TERMINAL HYDROLASE 47"/>
    <property type="match status" value="1"/>
</dbReference>
<dbReference type="PROSITE" id="PS50235">
    <property type="entry name" value="USP_3"/>
    <property type="match status" value="1"/>
</dbReference>
<feature type="compositionally biased region" description="Low complexity" evidence="1">
    <location>
        <begin position="165"/>
        <end position="182"/>
    </location>
</feature>
<dbReference type="Proteomes" id="UP001209570">
    <property type="component" value="Unassembled WGS sequence"/>
</dbReference>
<dbReference type="InterPro" id="IPR018200">
    <property type="entry name" value="USP_CS"/>
</dbReference>
<proteinExistence type="predicted"/>
<protein>
    <recommendedName>
        <fullName evidence="2">USP domain-containing protein</fullName>
    </recommendedName>
</protein>
<dbReference type="GO" id="GO:0004843">
    <property type="term" value="F:cysteine-type deubiquitinase activity"/>
    <property type="evidence" value="ECO:0007669"/>
    <property type="project" value="InterPro"/>
</dbReference>
<dbReference type="InterPro" id="IPR028889">
    <property type="entry name" value="USP"/>
</dbReference>
<keyword evidence="4" id="KW-1185">Reference proteome</keyword>
<gene>
    <name evidence="3" type="ORF">P43SY_008666</name>
</gene>
<sequence>MADNLGAGDGADGLHALHSLRVDSDASPGDDPQTPSPTGAQIGDDDDMDMDMDLGSLDDVDDMVNADGSYQALSQEDEDGSHDTEAHRHRLGASLAQLPKSRDEDDEASFSATRQATSTFVSASKVSSDNDGFDYFYDSPANSPVAAASSTALVVASSSSTAPLVGPLNAPGRSPGTSPSRSMRNRNPFTGLSNQGATCYMNSLLQTMFMTPELRLGLYRWQFVDDDDEAEEDNIPFQLQKLFANLQLTTEESISTKALTKSFGWTGADVFQQHDVQELCRVLFDALERSFKGTVNETLVNDLYQGTLKDYVKCLDCGYESSRNDEFLDLSLVIRPFGSSQMMKSVEEAIELYLKPEVLNGDNQWRCDQCKTKRDAIKGLKFSKLPYLLSLQLKRFDYDFMTDSRIKLHDRVTFPKYLDMNAYLHGDESNGASRGKIARKLSMERHELEGRGGSGSLQQETLVDGAEQERLRRQELERIEMAKKMQLKFFMKTNIRGKIEKSIYVYKTATLRETLEIAHKAFAEDLNSEMPALKNTRLRSYNDYNGHVSDAYEGKEDKSLQALQMYSSYQLFLESKKDDEEWESFDSSRMQVFVRKFLLPSEANKVNECFLSSSQV</sequence>
<feature type="domain" description="USP" evidence="2">
    <location>
        <begin position="190"/>
        <end position="616"/>
    </location>
</feature>
<name>A0AAD5QB42_PYTIN</name>
<dbReference type="Gene3D" id="3.90.70.10">
    <property type="entry name" value="Cysteine proteinases"/>
    <property type="match status" value="1"/>
</dbReference>
<feature type="region of interest" description="Disordered" evidence="1">
    <location>
        <begin position="165"/>
        <end position="189"/>
    </location>
</feature>
<dbReference type="AlphaFoldDB" id="A0AAD5QB42"/>
<dbReference type="SUPFAM" id="SSF54001">
    <property type="entry name" value="Cysteine proteinases"/>
    <property type="match status" value="1"/>
</dbReference>
<dbReference type="InterPro" id="IPR038765">
    <property type="entry name" value="Papain-like_cys_pep_sf"/>
</dbReference>
<reference evidence="3" key="1">
    <citation type="submission" date="2021-12" db="EMBL/GenBank/DDBJ databases">
        <title>Prjna785345.</title>
        <authorList>
            <person name="Rujirawat T."/>
            <person name="Krajaejun T."/>
        </authorList>
    </citation>
    <scope>NUCLEOTIDE SEQUENCE</scope>
    <source>
        <strain evidence="3">Pi057C3</strain>
    </source>
</reference>
<organism evidence="3 4">
    <name type="scientific">Pythium insidiosum</name>
    <name type="common">Pythiosis disease agent</name>
    <dbReference type="NCBI Taxonomy" id="114742"/>
    <lineage>
        <taxon>Eukaryota</taxon>
        <taxon>Sar</taxon>
        <taxon>Stramenopiles</taxon>
        <taxon>Oomycota</taxon>
        <taxon>Peronosporomycetes</taxon>
        <taxon>Pythiales</taxon>
        <taxon>Pythiaceae</taxon>
        <taxon>Pythium</taxon>
    </lineage>
</organism>
<dbReference type="GO" id="GO:0005829">
    <property type="term" value="C:cytosol"/>
    <property type="evidence" value="ECO:0007669"/>
    <property type="project" value="TreeGrafter"/>
</dbReference>
<feature type="region of interest" description="Disordered" evidence="1">
    <location>
        <begin position="1"/>
        <end position="114"/>
    </location>
</feature>
<dbReference type="PANTHER" id="PTHR24006">
    <property type="entry name" value="UBIQUITIN CARBOXYL-TERMINAL HYDROLASE"/>
    <property type="match status" value="1"/>
</dbReference>
<accession>A0AAD5QB42</accession>
<dbReference type="Pfam" id="PF00443">
    <property type="entry name" value="UCH"/>
    <property type="match status" value="1"/>
</dbReference>
<comment type="caution">
    <text evidence="3">The sequence shown here is derived from an EMBL/GenBank/DDBJ whole genome shotgun (WGS) entry which is preliminary data.</text>
</comment>